<dbReference type="EMBL" id="JBBHJZ010000002">
    <property type="protein sequence ID" value="MEJ5977534.1"/>
    <property type="molecule type" value="Genomic_DNA"/>
</dbReference>
<keyword evidence="2" id="KW-0812">Transmembrane</keyword>
<feature type="transmembrane region" description="Helical" evidence="2">
    <location>
        <begin position="21"/>
        <end position="41"/>
    </location>
</feature>
<dbReference type="Proteomes" id="UP001361239">
    <property type="component" value="Unassembled WGS sequence"/>
</dbReference>
<feature type="region of interest" description="Disordered" evidence="1">
    <location>
        <begin position="67"/>
        <end position="87"/>
    </location>
</feature>
<evidence type="ECO:0000313" key="4">
    <source>
        <dbReference type="Proteomes" id="UP001361239"/>
    </source>
</evidence>
<evidence type="ECO:0000256" key="1">
    <source>
        <dbReference type="SAM" id="MobiDB-lite"/>
    </source>
</evidence>
<organism evidence="3 4">
    <name type="scientific">Novosphingobium anseongense</name>
    <dbReference type="NCBI Taxonomy" id="3133436"/>
    <lineage>
        <taxon>Bacteria</taxon>
        <taxon>Pseudomonadati</taxon>
        <taxon>Pseudomonadota</taxon>
        <taxon>Alphaproteobacteria</taxon>
        <taxon>Sphingomonadales</taxon>
        <taxon>Sphingomonadaceae</taxon>
        <taxon>Novosphingobium</taxon>
    </lineage>
</organism>
<gene>
    <name evidence="3" type="ORF">WG901_12865</name>
</gene>
<evidence type="ECO:0000313" key="3">
    <source>
        <dbReference type="EMBL" id="MEJ5977534.1"/>
    </source>
</evidence>
<protein>
    <recommendedName>
        <fullName evidence="5">Inner membrane protein</fullName>
    </recommendedName>
</protein>
<accession>A0ABU8RWS6</accession>
<evidence type="ECO:0000256" key="2">
    <source>
        <dbReference type="SAM" id="Phobius"/>
    </source>
</evidence>
<reference evidence="3 4" key="1">
    <citation type="submission" date="2024-03" db="EMBL/GenBank/DDBJ databases">
        <authorList>
            <person name="Jo J.-H."/>
        </authorList>
    </citation>
    <scope>NUCLEOTIDE SEQUENCE [LARGE SCALE GENOMIC DNA]</scope>
    <source>
        <strain evidence="3 4">PS1R-30</strain>
    </source>
</reference>
<sequence>MQDETLSEPLPLPRPRRNLTTTLLAALLAFLVGGGIVGWLATTGQLPASLREARAARLVTRPTGAVPLAASAPTPQPPSTPADPATLGGVETRLALLEDRLTRIDSEATAASGNAARSEALLVAYAARRRLDKGEPLSFVADQLTLRFGGAQPQAVQTIIAAAKRPITLDELIGQLEAAAPVLTGTLRDESTWTRLRREIASLFVVRRAPVPAATAENRIARARLMLARGKIGEAVAEVERLPGAEGAQLWIEEARRYENTQRALDVIETAAMLEPRALRDGAGRSVDQPSPLAPNADTAPEAVETSAP</sequence>
<keyword evidence="2" id="KW-0472">Membrane</keyword>
<name>A0ABU8RWS6_9SPHN</name>
<comment type="caution">
    <text evidence="3">The sequence shown here is derived from an EMBL/GenBank/DDBJ whole genome shotgun (WGS) entry which is preliminary data.</text>
</comment>
<dbReference type="RefSeq" id="WP_339587468.1">
    <property type="nucleotide sequence ID" value="NZ_JBBHJZ010000002.1"/>
</dbReference>
<evidence type="ECO:0008006" key="5">
    <source>
        <dbReference type="Google" id="ProtNLM"/>
    </source>
</evidence>
<proteinExistence type="predicted"/>
<keyword evidence="4" id="KW-1185">Reference proteome</keyword>
<feature type="region of interest" description="Disordered" evidence="1">
    <location>
        <begin position="279"/>
        <end position="309"/>
    </location>
</feature>
<keyword evidence="2" id="KW-1133">Transmembrane helix</keyword>